<dbReference type="Gene3D" id="2.130.10.30">
    <property type="entry name" value="Regulator of chromosome condensation 1/beta-lactamase-inhibitor protein II"/>
    <property type="match status" value="2"/>
</dbReference>
<accession>A0A226DU04</accession>
<keyword evidence="5" id="KW-1185">Reference proteome</keyword>
<dbReference type="InterPro" id="IPR000408">
    <property type="entry name" value="Reg_chr_condens"/>
</dbReference>
<dbReference type="Pfam" id="PF00651">
    <property type="entry name" value="BTB"/>
    <property type="match status" value="1"/>
</dbReference>
<dbReference type="EMBL" id="LNIX01000011">
    <property type="protein sequence ID" value="OXA48540.1"/>
    <property type="molecule type" value="Genomic_DNA"/>
</dbReference>
<evidence type="ECO:0000313" key="4">
    <source>
        <dbReference type="EMBL" id="OXA48540.1"/>
    </source>
</evidence>
<evidence type="ECO:0000256" key="2">
    <source>
        <dbReference type="PROSITE-ProRule" id="PRU00235"/>
    </source>
</evidence>
<dbReference type="InterPro" id="IPR009091">
    <property type="entry name" value="RCC1/BLIP-II"/>
</dbReference>
<dbReference type="SMART" id="SM00225">
    <property type="entry name" value="BTB"/>
    <property type="match status" value="1"/>
</dbReference>
<dbReference type="OMA" id="GHEICKW"/>
<dbReference type="PANTHER" id="PTHR22870">
    <property type="entry name" value="REGULATOR OF CHROMOSOME CONDENSATION"/>
    <property type="match status" value="1"/>
</dbReference>
<dbReference type="Proteomes" id="UP000198287">
    <property type="component" value="Unassembled WGS sequence"/>
</dbReference>
<gene>
    <name evidence="4" type="ORF">Fcan01_16190</name>
</gene>
<name>A0A226DU04_FOLCA</name>
<evidence type="ECO:0000259" key="3">
    <source>
        <dbReference type="PROSITE" id="PS50097"/>
    </source>
</evidence>
<dbReference type="PROSITE" id="PS50012">
    <property type="entry name" value="RCC1_3"/>
    <property type="match status" value="3"/>
</dbReference>
<organism evidence="4 5">
    <name type="scientific">Folsomia candida</name>
    <name type="common">Springtail</name>
    <dbReference type="NCBI Taxonomy" id="158441"/>
    <lineage>
        <taxon>Eukaryota</taxon>
        <taxon>Metazoa</taxon>
        <taxon>Ecdysozoa</taxon>
        <taxon>Arthropoda</taxon>
        <taxon>Hexapoda</taxon>
        <taxon>Collembola</taxon>
        <taxon>Entomobryomorpha</taxon>
        <taxon>Isotomoidea</taxon>
        <taxon>Isotomidae</taxon>
        <taxon>Proisotominae</taxon>
        <taxon>Folsomia</taxon>
    </lineage>
</organism>
<proteinExistence type="predicted"/>
<dbReference type="InterPro" id="IPR051210">
    <property type="entry name" value="Ub_ligase/GEF_domain"/>
</dbReference>
<feature type="domain" description="BTB" evidence="3">
    <location>
        <begin position="391"/>
        <end position="457"/>
    </location>
</feature>
<sequence length="568" mass="62784">MGELVELRTFQLTQITIPLKELRKWRLFDTIGDGFLQNVRLAHAFVDLGFLVNTDDDVYGFGTGLKRCLGCGSITKTAIPVRIDPLCGQAVKDFVISWNEGICSCFAITEDGRVFAWGDNKHRQLGIGTNDALMSTPSLVKFDDGVKIDKITVGYEHTLALTKDTGAVFSWGRNNYGQLGLGNNTDQNKPCKVTTNLGSISVKQISCSRFSSFALSESGDVYTWGSNSYGQLGIENTTSINVPTKLITDKPIKKIANGSAHTLLLSTSGEIYVSGYNGHGQLGTGNTTYLSVPTKLSGDLGIFDDISCTPFISQSSAKAADRVYVWGQIHDAIICSKPTEVENNLSNFPHHPTLFKGMRQSMCKSLCALDYAEDAGTIPGTQITVIDGAGTDVAFKVDGDLIKAHKYVLVSRSEYFSRKFSNDWKQQESPIELHDMKRDTFYALLYCLYTGNLYFSDAEVDKILDLMKLGVTFCENGLMRKCESVLQEQMTLENVLTIYEAARDCQAKNLRDVAFNFGVCNWMEISNNGLLDKVDLSKEDLKQFTRAWAAKCKDAGVGGNRTGRWWKK</sequence>
<dbReference type="PANTHER" id="PTHR22870:SF466">
    <property type="entry name" value="ANKYRIN REPEAT-CONTAINING PROTEIN"/>
    <property type="match status" value="1"/>
</dbReference>
<dbReference type="SUPFAM" id="SSF50985">
    <property type="entry name" value="RCC1/BLIP-II"/>
    <property type="match status" value="1"/>
</dbReference>
<dbReference type="InterPro" id="IPR000210">
    <property type="entry name" value="BTB/POZ_dom"/>
</dbReference>
<dbReference type="InterPro" id="IPR011333">
    <property type="entry name" value="SKP1/BTB/POZ_sf"/>
</dbReference>
<dbReference type="Pfam" id="PF00415">
    <property type="entry name" value="RCC1"/>
    <property type="match status" value="4"/>
</dbReference>
<evidence type="ECO:0000313" key="5">
    <source>
        <dbReference type="Proteomes" id="UP000198287"/>
    </source>
</evidence>
<dbReference type="AlphaFoldDB" id="A0A226DU04"/>
<dbReference type="PRINTS" id="PR00633">
    <property type="entry name" value="RCCNDNSATION"/>
</dbReference>
<dbReference type="Gene3D" id="3.30.710.10">
    <property type="entry name" value="Potassium Channel Kv1.1, Chain A"/>
    <property type="match status" value="1"/>
</dbReference>
<comment type="caution">
    <text evidence="4">The sequence shown here is derived from an EMBL/GenBank/DDBJ whole genome shotgun (WGS) entry which is preliminary data.</text>
</comment>
<feature type="repeat" description="RCC1" evidence="2">
    <location>
        <begin position="219"/>
        <end position="268"/>
    </location>
</feature>
<dbReference type="OrthoDB" id="5981550at2759"/>
<feature type="repeat" description="RCC1" evidence="2">
    <location>
        <begin position="112"/>
        <end position="164"/>
    </location>
</feature>
<reference evidence="4 5" key="1">
    <citation type="submission" date="2015-12" db="EMBL/GenBank/DDBJ databases">
        <title>The genome of Folsomia candida.</title>
        <authorList>
            <person name="Faddeeva A."/>
            <person name="Derks M.F."/>
            <person name="Anvar Y."/>
            <person name="Smit S."/>
            <person name="Van Straalen N."/>
            <person name="Roelofs D."/>
        </authorList>
    </citation>
    <scope>NUCLEOTIDE SEQUENCE [LARGE SCALE GENOMIC DNA]</scope>
    <source>
        <strain evidence="4 5">VU population</strain>
        <tissue evidence="4">Whole body</tissue>
    </source>
</reference>
<protein>
    <submittedName>
        <fullName evidence="4">RCC1 and BTB domain-containing protein 1</fullName>
    </submittedName>
</protein>
<keyword evidence="1" id="KW-0677">Repeat</keyword>
<dbReference type="SUPFAM" id="SSF54695">
    <property type="entry name" value="POZ domain"/>
    <property type="match status" value="1"/>
</dbReference>
<evidence type="ECO:0000256" key="1">
    <source>
        <dbReference type="ARBA" id="ARBA00022737"/>
    </source>
</evidence>
<dbReference type="PROSITE" id="PS50097">
    <property type="entry name" value="BTB"/>
    <property type="match status" value="1"/>
</dbReference>
<feature type="repeat" description="RCC1" evidence="2">
    <location>
        <begin position="166"/>
        <end position="218"/>
    </location>
</feature>
<dbReference type="CDD" id="cd14733">
    <property type="entry name" value="BACK"/>
    <property type="match status" value="1"/>
</dbReference>